<feature type="transmembrane region" description="Helical" evidence="8">
    <location>
        <begin position="306"/>
        <end position="324"/>
    </location>
</feature>
<dbReference type="KEGG" id="cdq:BOQ54_01060"/>
<evidence type="ECO:0000256" key="1">
    <source>
        <dbReference type="ARBA" id="ARBA00004651"/>
    </source>
</evidence>
<dbReference type="GO" id="GO:0005886">
    <property type="term" value="C:plasma membrane"/>
    <property type="evidence" value="ECO:0007669"/>
    <property type="project" value="UniProtKB-SubCell"/>
</dbReference>
<protein>
    <recommendedName>
        <fullName evidence="8">Bcr/CflA family efflux transporter</fullName>
    </recommendedName>
</protein>
<evidence type="ECO:0000256" key="8">
    <source>
        <dbReference type="RuleBase" id="RU365088"/>
    </source>
</evidence>
<dbReference type="NCBIfam" id="TIGR00710">
    <property type="entry name" value="efflux_Bcr_CflA"/>
    <property type="match status" value="1"/>
</dbReference>
<dbReference type="GO" id="GO:1990961">
    <property type="term" value="P:xenobiotic detoxification by transmembrane export across the plasma membrane"/>
    <property type="evidence" value="ECO:0007669"/>
    <property type="project" value="InterPro"/>
</dbReference>
<dbReference type="AlphaFoldDB" id="A0AAC9JS00"/>
<feature type="transmembrane region" description="Helical" evidence="8">
    <location>
        <begin position="280"/>
        <end position="300"/>
    </location>
</feature>
<evidence type="ECO:0000256" key="6">
    <source>
        <dbReference type="ARBA" id="ARBA00022989"/>
    </source>
</evidence>
<evidence type="ECO:0000256" key="4">
    <source>
        <dbReference type="ARBA" id="ARBA00022475"/>
    </source>
</evidence>
<evidence type="ECO:0000313" key="10">
    <source>
        <dbReference type="EMBL" id="APF36092.1"/>
    </source>
</evidence>
<dbReference type="InterPro" id="IPR036259">
    <property type="entry name" value="MFS_trans_sf"/>
</dbReference>
<feature type="transmembrane region" description="Helical" evidence="8">
    <location>
        <begin position="369"/>
        <end position="387"/>
    </location>
</feature>
<feature type="transmembrane region" description="Helical" evidence="8">
    <location>
        <begin position="143"/>
        <end position="160"/>
    </location>
</feature>
<dbReference type="Pfam" id="PF07690">
    <property type="entry name" value="MFS_1"/>
    <property type="match status" value="1"/>
</dbReference>
<evidence type="ECO:0000313" key="11">
    <source>
        <dbReference type="Proteomes" id="UP000182703"/>
    </source>
</evidence>
<proteinExistence type="inferred from homology"/>
<evidence type="ECO:0000259" key="9">
    <source>
        <dbReference type="PROSITE" id="PS50850"/>
    </source>
</evidence>
<dbReference type="CDD" id="cd17320">
    <property type="entry name" value="MFS_MdfA_MDR_like"/>
    <property type="match status" value="1"/>
</dbReference>
<dbReference type="PRINTS" id="PR01036">
    <property type="entry name" value="TCRTETB"/>
</dbReference>
<keyword evidence="5 8" id="KW-0812">Transmembrane</keyword>
<dbReference type="EMBL" id="CP018095">
    <property type="protein sequence ID" value="APF36092.1"/>
    <property type="molecule type" value="Genomic_DNA"/>
</dbReference>
<dbReference type="Gene3D" id="1.20.1720.10">
    <property type="entry name" value="Multidrug resistance protein D"/>
    <property type="match status" value="1"/>
</dbReference>
<sequence>MRLSPDTLAMTATLALLTALGPLSTDMYLPSLPAIAAFFNTGAAEVQMTLSAFLFGFAAGQFVHGPLSDHYGRRPVLLAGLGLFAAATAACALAPSIEWLTAARFAQALGASGPIVLARAVVRDLYEGPRAGRELSRMGTIMGLVPALAPALGGVLQAHYGWRASFVVALACGLVLAAVVAAALPETLRRRPEGQLSLARIGGEFRIVIASRLYRVYVGLAALTYAGLFSFISGSSFVLQNLYGLGEIAFGLSFGTVVIGYISGTVLAQRLVGRHGLDGTIALGTACLAAGGLVMLAFALAGVASVFAVVLPMAVYTFGVGLVMPQTAASAMMPFPERAGAASSLLGICQMTFAALIGLYVGHVVADSAVPLAAIITMIGVGALALFTGSRHIRAGA</sequence>
<dbReference type="FunFam" id="1.20.1720.10:FF:000005">
    <property type="entry name" value="Bcr/CflA family efflux transporter"/>
    <property type="match status" value="1"/>
</dbReference>
<keyword evidence="7 8" id="KW-0472">Membrane</keyword>
<evidence type="ECO:0000256" key="2">
    <source>
        <dbReference type="ARBA" id="ARBA00006236"/>
    </source>
</evidence>
<comment type="subcellular location">
    <subcellularLocation>
        <location evidence="8">Cell inner membrane</location>
        <topology evidence="8">Multi-pass membrane protein</topology>
    </subcellularLocation>
    <subcellularLocation>
        <location evidence="1">Cell membrane</location>
        <topology evidence="1">Multi-pass membrane protein</topology>
    </subcellularLocation>
</comment>
<evidence type="ECO:0000256" key="7">
    <source>
        <dbReference type="ARBA" id="ARBA00023136"/>
    </source>
</evidence>
<gene>
    <name evidence="10" type="ORF">BOQ54_01060</name>
</gene>
<feature type="transmembrane region" description="Helical" evidence="8">
    <location>
        <begin position="216"/>
        <end position="242"/>
    </location>
</feature>
<organism evidence="10 11">
    <name type="scientific">Chelatococcus daeguensis</name>
    <dbReference type="NCBI Taxonomy" id="444444"/>
    <lineage>
        <taxon>Bacteria</taxon>
        <taxon>Pseudomonadati</taxon>
        <taxon>Pseudomonadota</taxon>
        <taxon>Alphaproteobacteria</taxon>
        <taxon>Hyphomicrobiales</taxon>
        <taxon>Chelatococcaceae</taxon>
        <taxon>Chelatococcus</taxon>
    </lineage>
</organism>
<feature type="domain" description="Major facilitator superfamily (MFS) profile" evidence="9">
    <location>
        <begin position="10"/>
        <end position="392"/>
    </location>
</feature>
<feature type="transmembrane region" description="Helical" evidence="8">
    <location>
        <begin position="76"/>
        <end position="97"/>
    </location>
</feature>
<dbReference type="InterPro" id="IPR011701">
    <property type="entry name" value="MFS"/>
</dbReference>
<keyword evidence="11" id="KW-1185">Reference proteome</keyword>
<dbReference type="InterPro" id="IPR020846">
    <property type="entry name" value="MFS_dom"/>
</dbReference>
<name>A0AAC9JS00_9HYPH</name>
<dbReference type="Proteomes" id="UP000182703">
    <property type="component" value="Chromosome"/>
</dbReference>
<dbReference type="InterPro" id="IPR004812">
    <property type="entry name" value="Efflux_drug-R_Bcr/CmlA"/>
</dbReference>
<evidence type="ECO:0000256" key="3">
    <source>
        <dbReference type="ARBA" id="ARBA00022448"/>
    </source>
</evidence>
<feature type="transmembrane region" description="Helical" evidence="8">
    <location>
        <begin position="103"/>
        <end position="122"/>
    </location>
</feature>
<feature type="transmembrane region" description="Helical" evidence="8">
    <location>
        <begin position="248"/>
        <end position="268"/>
    </location>
</feature>
<keyword evidence="3 8" id="KW-0813">Transport</keyword>
<dbReference type="SUPFAM" id="SSF103473">
    <property type="entry name" value="MFS general substrate transporter"/>
    <property type="match status" value="1"/>
</dbReference>
<reference evidence="10 11" key="1">
    <citation type="submission" date="2016-11" db="EMBL/GenBank/DDBJ databases">
        <title>Complete genome sequence of the aerobically denitrifying bacterium Chelatococcus daeguensis TAD1.</title>
        <authorList>
            <person name="Yang Y."/>
            <person name="Huang S."/>
            <person name="Lin E."/>
        </authorList>
    </citation>
    <scope>NUCLEOTIDE SEQUENCE [LARGE SCALE GENOMIC DNA]</scope>
    <source>
        <strain evidence="10 11">TAD1</strain>
    </source>
</reference>
<feature type="transmembrane region" description="Helical" evidence="8">
    <location>
        <begin position="46"/>
        <end position="64"/>
    </location>
</feature>
<feature type="transmembrane region" description="Helical" evidence="8">
    <location>
        <begin position="166"/>
        <end position="184"/>
    </location>
</feature>
<dbReference type="GO" id="GO:0042910">
    <property type="term" value="F:xenobiotic transmembrane transporter activity"/>
    <property type="evidence" value="ECO:0007669"/>
    <property type="project" value="InterPro"/>
</dbReference>
<keyword evidence="8" id="KW-0997">Cell inner membrane</keyword>
<comment type="similarity">
    <text evidence="2 8">Belongs to the major facilitator superfamily. Bcr/CmlA family.</text>
</comment>
<evidence type="ECO:0000256" key="5">
    <source>
        <dbReference type="ARBA" id="ARBA00022692"/>
    </source>
</evidence>
<keyword evidence="4" id="KW-1003">Cell membrane</keyword>
<accession>A0AAC9JS00</accession>
<keyword evidence="6 8" id="KW-1133">Transmembrane helix</keyword>
<feature type="transmembrane region" description="Helical" evidence="8">
    <location>
        <begin position="345"/>
        <end position="363"/>
    </location>
</feature>
<dbReference type="PANTHER" id="PTHR23502">
    <property type="entry name" value="MAJOR FACILITATOR SUPERFAMILY"/>
    <property type="match status" value="1"/>
</dbReference>
<dbReference type="PROSITE" id="PS50850">
    <property type="entry name" value="MFS"/>
    <property type="match status" value="1"/>
</dbReference>
<comment type="caution">
    <text evidence="8">Lacks conserved residue(s) required for the propagation of feature annotation.</text>
</comment>
<dbReference type="PANTHER" id="PTHR23502:SF132">
    <property type="entry name" value="POLYAMINE TRANSPORTER 2-RELATED"/>
    <property type="match status" value="1"/>
</dbReference>